<dbReference type="Pfam" id="PF13396">
    <property type="entry name" value="PLDc_N"/>
    <property type="match status" value="1"/>
</dbReference>
<dbReference type="RefSeq" id="WP_306060977.1">
    <property type="nucleotide sequence ID" value="NZ_CP120997.1"/>
</dbReference>
<proteinExistence type="predicted"/>
<feature type="domain" description="Cardiolipin synthase N-terminal" evidence="9">
    <location>
        <begin position="20"/>
        <end position="66"/>
    </location>
</feature>
<feature type="transmembrane region" description="Helical" evidence="7">
    <location>
        <begin position="7"/>
        <end position="27"/>
    </location>
</feature>
<feature type="compositionally biased region" description="Basic and acidic residues" evidence="6">
    <location>
        <begin position="96"/>
        <end position="115"/>
    </location>
</feature>
<evidence type="ECO:0000256" key="2">
    <source>
        <dbReference type="ARBA" id="ARBA00022475"/>
    </source>
</evidence>
<keyword evidence="11" id="KW-1185">Reference proteome</keyword>
<evidence type="ECO:0000259" key="8">
    <source>
        <dbReference type="Pfam" id="PF09851"/>
    </source>
</evidence>
<reference evidence="10 11" key="1">
    <citation type="submission" date="2023-03" db="EMBL/GenBank/DDBJ databases">
        <title>Isolation and description of six Streptomyces strains from soil environments, able to metabolize different microbial glucans.</title>
        <authorList>
            <person name="Widen T."/>
            <person name="Larsbrink J."/>
        </authorList>
    </citation>
    <scope>NUCLEOTIDE SEQUENCE [LARGE SCALE GENOMIC DNA]</scope>
    <source>
        <strain evidence="10 11">Mut1</strain>
    </source>
</reference>
<evidence type="ECO:0000313" key="11">
    <source>
        <dbReference type="Proteomes" id="UP001239522"/>
    </source>
</evidence>
<dbReference type="Pfam" id="PF09851">
    <property type="entry name" value="SHOCT"/>
    <property type="match status" value="1"/>
</dbReference>
<name>A0ABY9HUC5_9ACTN</name>
<keyword evidence="2" id="KW-1003">Cell membrane</keyword>
<gene>
    <name evidence="10" type="ORF">P8A18_18035</name>
</gene>
<keyword evidence="4 7" id="KW-1133">Transmembrane helix</keyword>
<evidence type="ECO:0000259" key="9">
    <source>
        <dbReference type="Pfam" id="PF13396"/>
    </source>
</evidence>
<dbReference type="Proteomes" id="UP001239522">
    <property type="component" value="Chromosome"/>
</dbReference>
<evidence type="ECO:0000256" key="5">
    <source>
        <dbReference type="ARBA" id="ARBA00023136"/>
    </source>
</evidence>
<organism evidence="10 11">
    <name type="scientific">Streptomyces castrisilvae</name>
    <dbReference type="NCBI Taxonomy" id="3033811"/>
    <lineage>
        <taxon>Bacteria</taxon>
        <taxon>Bacillati</taxon>
        <taxon>Actinomycetota</taxon>
        <taxon>Actinomycetes</taxon>
        <taxon>Kitasatosporales</taxon>
        <taxon>Streptomycetaceae</taxon>
        <taxon>Streptomyces</taxon>
    </lineage>
</organism>
<keyword evidence="3 7" id="KW-0812">Transmembrane</keyword>
<protein>
    <submittedName>
        <fullName evidence="10">SHOCT domain-containing protein</fullName>
    </submittedName>
</protein>
<feature type="domain" description="SHOCT" evidence="8">
    <location>
        <begin position="113"/>
        <end position="138"/>
    </location>
</feature>
<feature type="region of interest" description="Disordered" evidence="6">
    <location>
        <begin position="94"/>
        <end position="115"/>
    </location>
</feature>
<feature type="transmembrane region" description="Helical" evidence="7">
    <location>
        <begin position="47"/>
        <end position="65"/>
    </location>
</feature>
<dbReference type="InterPro" id="IPR018649">
    <property type="entry name" value="SHOCT"/>
</dbReference>
<accession>A0ABY9HUC5</accession>
<sequence length="139" mass="16030">MDDYPLLNLFWTMLWFFLWIMWLFLLFRVIMDVFRSHDLGGLAKAGWLILVLVLPYLGVLIYVVARGRSMSKRDAREAKEREAAFKAYVREAAGTDGRDGRDGTRGGSHVEDLSRLSDLKDKGALTEEEYQRAKSRILV</sequence>
<evidence type="ECO:0000256" key="3">
    <source>
        <dbReference type="ARBA" id="ARBA00022692"/>
    </source>
</evidence>
<evidence type="ECO:0000256" key="6">
    <source>
        <dbReference type="SAM" id="MobiDB-lite"/>
    </source>
</evidence>
<dbReference type="InterPro" id="IPR027379">
    <property type="entry name" value="CLS_N"/>
</dbReference>
<evidence type="ECO:0000256" key="1">
    <source>
        <dbReference type="ARBA" id="ARBA00004651"/>
    </source>
</evidence>
<keyword evidence="5 7" id="KW-0472">Membrane</keyword>
<evidence type="ECO:0000256" key="7">
    <source>
        <dbReference type="SAM" id="Phobius"/>
    </source>
</evidence>
<dbReference type="EMBL" id="CP120997">
    <property type="protein sequence ID" value="WLQ38183.1"/>
    <property type="molecule type" value="Genomic_DNA"/>
</dbReference>
<evidence type="ECO:0000256" key="4">
    <source>
        <dbReference type="ARBA" id="ARBA00022989"/>
    </source>
</evidence>
<evidence type="ECO:0000313" key="10">
    <source>
        <dbReference type="EMBL" id="WLQ38183.1"/>
    </source>
</evidence>
<comment type="subcellular location">
    <subcellularLocation>
        <location evidence="1">Cell membrane</location>
        <topology evidence="1">Multi-pass membrane protein</topology>
    </subcellularLocation>
</comment>